<feature type="domain" description="Leucine-rich repeat-containing N-terminal plant-type" evidence="15">
    <location>
        <begin position="34"/>
        <end position="72"/>
    </location>
</feature>
<dbReference type="InterPro" id="IPR025875">
    <property type="entry name" value="Leu-rich_rpt_4"/>
</dbReference>
<dbReference type="PANTHER" id="PTHR48061:SF2">
    <property type="entry name" value="RECEPTOR LIKE PROTEIN 30-LIKE"/>
    <property type="match status" value="1"/>
</dbReference>
<dbReference type="InterPro" id="IPR032675">
    <property type="entry name" value="LRR_dom_sf"/>
</dbReference>
<evidence type="ECO:0000256" key="11">
    <source>
        <dbReference type="ARBA" id="ARBA00023180"/>
    </source>
</evidence>
<evidence type="ECO:0000256" key="14">
    <source>
        <dbReference type="SAM" id="SignalP"/>
    </source>
</evidence>
<dbReference type="SMART" id="SM00365">
    <property type="entry name" value="LRR_SD22"/>
    <property type="match status" value="5"/>
</dbReference>
<feature type="signal peptide" evidence="14">
    <location>
        <begin position="1"/>
        <end position="20"/>
    </location>
</feature>
<evidence type="ECO:0000256" key="1">
    <source>
        <dbReference type="ARBA" id="ARBA00004251"/>
    </source>
</evidence>
<organism evidence="16 17">
    <name type="scientific">Hibiscus sabdariffa</name>
    <name type="common">roselle</name>
    <dbReference type="NCBI Taxonomy" id="183260"/>
    <lineage>
        <taxon>Eukaryota</taxon>
        <taxon>Viridiplantae</taxon>
        <taxon>Streptophyta</taxon>
        <taxon>Embryophyta</taxon>
        <taxon>Tracheophyta</taxon>
        <taxon>Spermatophyta</taxon>
        <taxon>Magnoliopsida</taxon>
        <taxon>eudicotyledons</taxon>
        <taxon>Gunneridae</taxon>
        <taxon>Pentapetalae</taxon>
        <taxon>rosids</taxon>
        <taxon>malvids</taxon>
        <taxon>Malvales</taxon>
        <taxon>Malvaceae</taxon>
        <taxon>Malvoideae</taxon>
        <taxon>Hibiscus</taxon>
    </lineage>
</organism>
<feature type="chain" id="PRO_5045870061" description="Leucine-rich repeat-containing N-terminal plant-type domain-containing protein" evidence="14">
    <location>
        <begin position="21"/>
        <end position="1146"/>
    </location>
</feature>
<evidence type="ECO:0000256" key="8">
    <source>
        <dbReference type="ARBA" id="ARBA00022989"/>
    </source>
</evidence>
<feature type="transmembrane region" description="Helical" evidence="13">
    <location>
        <begin position="1011"/>
        <end position="1034"/>
    </location>
</feature>
<keyword evidence="3" id="KW-1003">Cell membrane</keyword>
<dbReference type="SUPFAM" id="SSF52058">
    <property type="entry name" value="L domain-like"/>
    <property type="match status" value="2"/>
</dbReference>
<comment type="caution">
    <text evidence="16">The sequence shown here is derived from an EMBL/GenBank/DDBJ whole genome shotgun (WGS) entry which is preliminary data.</text>
</comment>
<evidence type="ECO:0000256" key="9">
    <source>
        <dbReference type="ARBA" id="ARBA00023136"/>
    </source>
</evidence>
<feature type="region of interest" description="Disordered" evidence="12">
    <location>
        <begin position="1076"/>
        <end position="1100"/>
    </location>
</feature>
<keyword evidence="8 13" id="KW-1133">Transmembrane helix</keyword>
<dbReference type="Pfam" id="PF12799">
    <property type="entry name" value="LRR_4"/>
    <property type="match status" value="1"/>
</dbReference>
<keyword evidence="10" id="KW-0675">Receptor</keyword>
<evidence type="ECO:0000313" key="16">
    <source>
        <dbReference type="EMBL" id="KAK8473916.1"/>
    </source>
</evidence>
<dbReference type="Pfam" id="PF08263">
    <property type="entry name" value="LRRNT_2"/>
    <property type="match status" value="1"/>
</dbReference>
<gene>
    <name evidence="16" type="ORF">V6N11_068225</name>
</gene>
<evidence type="ECO:0000256" key="12">
    <source>
        <dbReference type="SAM" id="MobiDB-lite"/>
    </source>
</evidence>
<keyword evidence="6 14" id="KW-0732">Signal</keyword>
<evidence type="ECO:0000313" key="17">
    <source>
        <dbReference type="Proteomes" id="UP001396334"/>
    </source>
</evidence>
<dbReference type="InterPro" id="IPR013210">
    <property type="entry name" value="LRR_N_plant-typ"/>
</dbReference>
<dbReference type="SUPFAM" id="SSF52047">
    <property type="entry name" value="RNI-like"/>
    <property type="match status" value="1"/>
</dbReference>
<dbReference type="Gene3D" id="3.80.10.10">
    <property type="entry name" value="Ribonuclease Inhibitor"/>
    <property type="match status" value="6"/>
</dbReference>
<proteinExistence type="inferred from homology"/>
<dbReference type="PROSITE" id="PS51450">
    <property type="entry name" value="LRR"/>
    <property type="match status" value="3"/>
</dbReference>
<evidence type="ECO:0000259" key="15">
    <source>
        <dbReference type="Pfam" id="PF08263"/>
    </source>
</evidence>
<evidence type="ECO:0000256" key="7">
    <source>
        <dbReference type="ARBA" id="ARBA00022737"/>
    </source>
</evidence>
<dbReference type="SMART" id="SM00369">
    <property type="entry name" value="LRR_TYP"/>
    <property type="match status" value="13"/>
</dbReference>
<evidence type="ECO:0000256" key="3">
    <source>
        <dbReference type="ARBA" id="ARBA00022475"/>
    </source>
</evidence>
<evidence type="ECO:0000256" key="13">
    <source>
        <dbReference type="SAM" id="Phobius"/>
    </source>
</evidence>
<keyword evidence="17" id="KW-1185">Reference proteome</keyword>
<dbReference type="Proteomes" id="UP001396334">
    <property type="component" value="Unassembled WGS sequence"/>
</dbReference>
<evidence type="ECO:0000256" key="4">
    <source>
        <dbReference type="ARBA" id="ARBA00022614"/>
    </source>
</evidence>
<dbReference type="Pfam" id="PF13855">
    <property type="entry name" value="LRR_8"/>
    <property type="match status" value="5"/>
</dbReference>
<dbReference type="Pfam" id="PF00560">
    <property type="entry name" value="LRR_1"/>
    <property type="match status" value="5"/>
</dbReference>
<name>A0ABR1Z5R4_9ROSI</name>
<evidence type="ECO:0000256" key="2">
    <source>
        <dbReference type="ARBA" id="ARBA00009592"/>
    </source>
</evidence>
<keyword evidence="11" id="KW-0325">Glycoprotein</keyword>
<keyword evidence="4" id="KW-0433">Leucine-rich repeat</keyword>
<evidence type="ECO:0000256" key="10">
    <source>
        <dbReference type="ARBA" id="ARBA00023170"/>
    </source>
</evidence>
<dbReference type="InterPro" id="IPR046956">
    <property type="entry name" value="RLP23-like"/>
</dbReference>
<dbReference type="InterPro" id="IPR003591">
    <property type="entry name" value="Leu-rich_rpt_typical-subtyp"/>
</dbReference>
<evidence type="ECO:0000256" key="5">
    <source>
        <dbReference type="ARBA" id="ARBA00022692"/>
    </source>
</evidence>
<accession>A0ABR1Z5R4</accession>
<feature type="compositionally biased region" description="Acidic residues" evidence="12">
    <location>
        <begin position="1082"/>
        <end position="1098"/>
    </location>
</feature>
<evidence type="ECO:0000256" key="6">
    <source>
        <dbReference type="ARBA" id="ARBA00022729"/>
    </source>
</evidence>
<dbReference type="EMBL" id="JBBPBN010002779">
    <property type="protein sequence ID" value="KAK8473916.1"/>
    <property type="molecule type" value="Genomic_DNA"/>
</dbReference>
<dbReference type="PRINTS" id="PR00019">
    <property type="entry name" value="LEURICHRPT"/>
</dbReference>
<dbReference type="InterPro" id="IPR001611">
    <property type="entry name" value="Leu-rich_rpt"/>
</dbReference>
<keyword evidence="5 13" id="KW-0812">Transmembrane</keyword>
<feature type="region of interest" description="Disordered" evidence="12">
    <location>
        <begin position="1127"/>
        <end position="1146"/>
    </location>
</feature>
<comment type="subcellular location">
    <subcellularLocation>
        <location evidence="1">Cell membrane</location>
        <topology evidence="1">Single-pass type I membrane protein</topology>
    </subcellularLocation>
</comment>
<keyword evidence="9 13" id="KW-0472">Membrane</keyword>
<dbReference type="PANTHER" id="PTHR48061">
    <property type="entry name" value="LEUCINE-RICH REPEAT RECEPTOR PROTEIN KINASE EMS1-LIKE-RELATED"/>
    <property type="match status" value="1"/>
</dbReference>
<reference evidence="16 17" key="1">
    <citation type="journal article" date="2024" name="G3 (Bethesda)">
        <title>Genome assembly of Hibiscus sabdariffa L. provides insights into metabolisms of medicinal natural products.</title>
        <authorList>
            <person name="Kim T."/>
        </authorList>
    </citation>
    <scope>NUCLEOTIDE SEQUENCE [LARGE SCALE GENOMIC DNA]</scope>
    <source>
        <strain evidence="16">TK-2024</strain>
        <tissue evidence="16">Old leaves</tissue>
    </source>
</reference>
<sequence>MTTSLLSGLLFNSFVAVLFAFLAAVLVSGQCQSHQQQLLLGLKNTLNFSLSVKSKNWDPGSDCCSWGGITCDGSGRVIELDLSNQSISGAIHGSNNLFNLQHLQLLNLAYNRFNFSFPSGFHQFSNLSYLNLSNAGFKGQIPTEISRLTSLVTLDLSVNPFLTLQPLKLENPNLKMLVQNLTRLRSLLLDGVKISARGNEWCKGLSPLTNLEVLSLSNCNLSGPIEDSLQNLKNLSVIHLDKNNLSAVVPKFLARLSNLTSLRLSSCSLHGQFPREILQVRTLQSVDISDNEKLDGSLPEFHHDSSLRNLVLSRTNFSGSLPESIGNLVNLTKLDLSYCNFSGAIPSSISKLYQLVYLDLSFNIFTGGVTHFDLSKNLAYVDLSYNKLTGKIESFKWEGLQNLTYIDVSHNSFTGSIPSSLVALPSVKMLLLSNNQFGGEVPGFPKGGQSFLDTLDLSYNQLEGRIPAYVFKLSRLNVLLLSSNKFNGTIWLGDIQKLVNLTQLDLSHNNLFVNATGSYSTVSSFPKITSLKLASCKLNVFPPLENQSRLALLDLSENQISGEVPNWIWNVSHGLQHLNLSFNQLEGLQKPYQMPNLSVLDLHSNKLSGNIPSLPTSAIYLDYSRNNFASSLPNNIGNHLSYTLFFSLSSNGLTGVIPKSICDASYLQVLDLSNNNLSGEIPKCLFGRKVNVGVLNLSGNNLSGKIPDAFPSNCSIQTLDVNGNALRGKIPESLAKCKSLEVLNLGNNHINDIFPCHLKSITSLRILVLRSNEFHGEIGCPNNKVPWPKLQIVDIANNRFSGTLPYKCLKTWEAMITDDDEARLNVGYLQFGFLELSGHYYQDGITVTNKGLTMEFVKILTLFTSIDLSCNKFEGPIPEVIGELKALFVLNLSHNALTGKIPPSLGNLTQLESLDLSNNNLTGSIPQQLVNLNFLAVLNFSYNQLVGSIPDVKQFATFSNDSYEGNKGLCGIPLTKKCNETNHCHDSEASFKNNAGLCGLPTNSRTGEIDWQFIFIGVGVGVGAAMFVAPLMFWKTASEWIDDNVDKFLAEMLPKMGLIYTPPDDAKVEADENLVHDKKEHDDDDDDDEDSEESDETAEEFRGRYCLFCSKLDKTRKKAVHDLSCICHDSPSLSPSSSTSSTFSPN</sequence>
<feature type="compositionally biased region" description="Low complexity" evidence="12">
    <location>
        <begin position="1130"/>
        <end position="1146"/>
    </location>
</feature>
<comment type="similarity">
    <text evidence="2">Belongs to the RLP family.</text>
</comment>
<keyword evidence="7" id="KW-0677">Repeat</keyword>
<protein>
    <recommendedName>
        <fullName evidence="15">Leucine-rich repeat-containing N-terminal plant-type domain-containing protein</fullName>
    </recommendedName>
</protein>